<evidence type="ECO:0000256" key="4">
    <source>
        <dbReference type="ARBA" id="ARBA00022553"/>
    </source>
</evidence>
<dbReference type="CDD" id="cd19540">
    <property type="entry name" value="LCL_NRPS-like"/>
    <property type="match status" value="1"/>
</dbReference>
<evidence type="ECO:0000256" key="5">
    <source>
        <dbReference type="SAM" id="MobiDB-lite"/>
    </source>
</evidence>
<dbReference type="InterPro" id="IPR020802">
    <property type="entry name" value="TesA-like"/>
</dbReference>
<dbReference type="PROSITE" id="PS00012">
    <property type="entry name" value="PHOSPHOPANTETHEINE"/>
    <property type="match status" value="1"/>
</dbReference>
<proteinExistence type="inferred from homology"/>
<dbReference type="InterPro" id="IPR023213">
    <property type="entry name" value="CAT-like_dom_sf"/>
</dbReference>
<dbReference type="InterPro" id="IPR009081">
    <property type="entry name" value="PP-bd_ACP"/>
</dbReference>
<dbReference type="Gene3D" id="3.30.559.30">
    <property type="entry name" value="Nonribosomal peptide synthetase, condensation domain"/>
    <property type="match status" value="2"/>
</dbReference>
<dbReference type="SMART" id="SM00823">
    <property type="entry name" value="PKS_PP"/>
    <property type="match status" value="2"/>
</dbReference>
<dbReference type="SMART" id="SM00824">
    <property type="entry name" value="PKS_TE"/>
    <property type="match status" value="1"/>
</dbReference>
<dbReference type="InterPro" id="IPR001031">
    <property type="entry name" value="Thioesterase"/>
</dbReference>
<dbReference type="GO" id="GO:0017000">
    <property type="term" value="P:antibiotic biosynthetic process"/>
    <property type="evidence" value="ECO:0007669"/>
    <property type="project" value="UniProtKB-ARBA"/>
</dbReference>
<dbReference type="Gene3D" id="3.30.300.30">
    <property type="match status" value="2"/>
</dbReference>
<dbReference type="Pfam" id="PF00975">
    <property type="entry name" value="Thioesterase"/>
    <property type="match status" value="1"/>
</dbReference>
<keyword evidence="3" id="KW-0596">Phosphopantetheine</keyword>
<evidence type="ECO:0000256" key="2">
    <source>
        <dbReference type="ARBA" id="ARBA00006432"/>
    </source>
</evidence>
<dbReference type="RefSeq" id="WP_175541095.1">
    <property type="nucleotide sequence ID" value="NZ_FOSG01000017.1"/>
</dbReference>
<dbReference type="FunFam" id="3.40.50.980:FF:000001">
    <property type="entry name" value="Non-ribosomal peptide synthetase"/>
    <property type="match status" value="1"/>
</dbReference>
<dbReference type="SUPFAM" id="SSF47336">
    <property type="entry name" value="ACP-like"/>
    <property type="match status" value="2"/>
</dbReference>
<evidence type="ECO:0000313" key="7">
    <source>
        <dbReference type="EMBL" id="SFL36018.1"/>
    </source>
</evidence>
<comment type="cofactor">
    <cofactor evidence="1">
        <name>pantetheine 4'-phosphate</name>
        <dbReference type="ChEBI" id="CHEBI:47942"/>
    </cofactor>
</comment>
<dbReference type="InterPro" id="IPR036736">
    <property type="entry name" value="ACP-like_sf"/>
</dbReference>
<comment type="similarity">
    <text evidence="2">Belongs to the ATP-dependent AMP-binding enzyme family.</text>
</comment>
<dbReference type="NCBIfam" id="TIGR01733">
    <property type="entry name" value="AA-adenyl-dom"/>
    <property type="match status" value="2"/>
</dbReference>
<feature type="domain" description="Carrier" evidence="6">
    <location>
        <begin position="2041"/>
        <end position="2116"/>
    </location>
</feature>
<dbReference type="PROSITE" id="PS50075">
    <property type="entry name" value="CARRIER"/>
    <property type="match status" value="2"/>
</dbReference>
<dbReference type="FunFam" id="1.10.1200.10:FF:000016">
    <property type="entry name" value="Non-ribosomal peptide synthase"/>
    <property type="match status" value="2"/>
</dbReference>
<dbReference type="InterPro" id="IPR025110">
    <property type="entry name" value="AMP-bd_C"/>
</dbReference>
<dbReference type="SUPFAM" id="SSF56801">
    <property type="entry name" value="Acetyl-CoA synthetase-like"/>
    <property type="match status" value="2"/>
</dbReference>
<dbReference type="GO" id="GO:0003824">
    <property type="term" value="F:catalytic activity"/>
    <property type="evidence" value="ECO:0007669"/>
    <property type="project" value="InterPro"/>
</dbReference>
<protein>
    <submittedName>
        <fullName evidence="7">Amino acid adenylation domain-containing protein</fullName>
    </submittedName>
</protein>
<dbReference type="Gene3D" id="3.40.50.980">
    <property type="match status" value="4"/>
</dbReference>
<dbReference type="Gene3D" id="3.40.50.1820">
    <property type="entry name" value="alpha/beta hydrolase"/>
    <property type="match status" value="1"/>
</dbReference>
<dbReference type="GO" id="GO:0072330">
    <property type="term" value="P:monocarboxylic acid biosynthetic process"/>
    <property type="evidence" value="ECO:0007669"/>
    <property type="project" value="UniProtKB-ARBA"/>
</dbReference>
<dbReference type="PANTHER" id="PTHR45527">
    <property type="entry name" value="NONRIBOSOMAL PEPTIDE SYNTHETASE"/>
    <property type="match status" value="1"/>
</dbReference>
<dbReference type="FunFam" id="3.30.300.30:FF:000010">
    <property type="entry name" value="Enterobactin synthetase component F"/>
    <property type="match status" value="2"/>
</dbReference>
<dbReference type="Pfam" id="PF00501">
    <property type="entry name" value="AMP-binding"/>
    <property type="match status" value="2"/>
</dbReference>
<dbReference type="InterPro" id="IPR001242">
    <property type="entry name" value="Condensation_dom"/>
</dbReference>
<dbReference type="GO" id="GO:0005829">
    <property type="term" value="C:cytosol"/>
    <property type="evidence" value="ECO:0007669"/>
    <property type="project" value="TreeGrafter"/>
</dbReference>
<dbReference type="InterPro" id="IPR029058">
    <property type="entry name" value="AB_hydrolase_fold"/>
</dbReference>
<dbReference type="InterPro" id="IPR020806">
    <property type="entry name" value="PKS_PP-bd"/>
</dbReference>
<dbReference type="Gene3D" id="1.10.1200.10">
    <property type="entry name" value="ACP-like"/>
    <property type="match status" value="1"/>
</dbReference>
<dbReference type="CDD" id="cd05930">
    <property type="entry name" value="A_NRPS"/>
    <property type="match status" value="1"/>
</dbReference>
<dbReference type="PANTHER" id="PTHR45527:SF1">
    <property type="entry name" value="FATTY ACID SYNTHASE"/>
    <property type="match status" value="1"/>
</dbReference>
<dbReference type="InterPro" id="IPR006162">
    <property type="entry name" value="Ppantetheine_attach_site"/>
</dbReference>
<dbReference type="FunFam" id="2.30.38.10:FF:000001">
    <property type="entry name" value="Non-ribosomal peptide synthetase PvdI"/>
    <property type="match status" value="2"/>
</dbReference>
<dbReference type="SUPFAM" id="SSF53474">
    <property type="entry name" value="alpha/beta-Hydrolases"/>
    <property type="match status" value="1"/>
</dbReference>
<gene>
    <name evidence="7" type="ORF">SAMN05192584_117109</name>
</gene>
<dbReference type="GO" id="GO:0044550">
    <property type="term" value="P:secondary metabolite biosynthetic process"/>
    <property type="evidence" value="ECO:0007669"/>
    <property type="project" value="UniProtKB-ARBA"/>
</dbReference>
<keyword evidence="4" id="KW-0597">Phosphoprotein</keyword>
<name>A0A1I4H136_9ACTN</name>
<dbReference type="EMBL" id="FOSG01000017">
    <property type="protein sequence ID" value="SFL36018.1"/>
    <property type="molecule type" value="Genomic_DNA"/>
</dbReference>
<evidence type="ECO:0000259" key="6">
    <source>
        <dbReference type="PROSITE" id="PS50075"/>
    </source>
</evidence>
<dbReference type="FunFam" id="3.40.50.12780:FF:000012">
    <property type="entry name" value="Non-ribosomal peptide synthetase"/>
    <property type="match status" value="1"/>
</dbReference>
<feature type="region of interest" description="Disordered" evidence="5">
    <location>
        <begin position="2022"/>
        <end position="2043"/>
    </location>
</feature>
<dbReference type="Gene3D" id="3.30.559.10">
    <property type="entry name" value="Chloramphenicol acetyltransferase-like domain"/>
    <property type="match status" value="2"/>
</dbReference>
<sequence>MSRSLQDVLPLSPLQEGLLFHSEYVGDEAVDVYTVQNEVELHGPLDVPALRAAAEALLRRHDNLRAGFATRALKDPVQFVPRQVDLPWEEADLRLVADPEAEAARRLDEHRWRRFRPSKPPLVRFLLLRTAEDRHRFALTNHHILLDGWSMPMLLRELMLLYRTGGDTSALPPVRRYRDYLAWLGRRDEQAAREAWRQALEGLSEPTLLAPRAERAAEAPRWLDFELPAAVSAGLTEAARGAGLTLNTVVQGLWALALARTTGSQDVVYGVVVSGRPPELDGVESMIGLFANTLPLRARMPVDEPLTDFLRRLQREQSALLDHQHLRLADIQNLAGRGELFDSMMAFENYPAGPAEEPAGKFPATPPRVRVAASKMRDAMHYPLGLLVSPGPPMRFRIGHRPSAVTSRRAAALRDRLLRLADAFLATPNLPLGRLDVLDDAERTLVLEKFNDTAREVEDTTATELFLGQAARTPERIAVETADRGIDYARLADRSGRLARLLVERGARTERFVALALPRSPELVEAALAVWQTGAAYIPIDPGHPADRLARLLREAEPLLTVTTADLAGRLPAGLPLLILDSPETATALEALPGGPLGDDERPSPPDPGNAAYAIYTSGSTGRPKGVVATHRSLVGYLLRGSEEYPADGRSLVHSPVSFDLTVGALYVPLVSGGTVRLASLEDEPVLRPGEAPPDFMKATPGHLSMLEELPEAVSPAKAITFGGEQLTGRHLRHWRAGRPDVTVYNVYGPTETTVNCSEHRIAPHEPVGDGPVPIGRPLWNTRLYVLGPGLVPVPVGVPGELYVAGSGLARGYLRDPGRTAERFVACPFGEPGERMYRTGDLVRWNGEGLLEYLGRADDQISLRGFRVEPGEVEAALAAHPAVRRAVVVVREDGAGDARLVGYAVPAGEGASPSAPAGAGTALPTARIMEHLRRVLPPYMVPSHLVGMPALPVTRNGKIDRSALPEPAVEGAFAGGLPRSPREEILCGLFAEVLRRPLVSIDDDFFALGGHSLLVTRLISRVRATLDAEVSVRGFFEHPTVRSLSALLDTRGRGRPPVRPVPRPERVPLSYAQQRLWILHRLTGPNSVYNIHRALRLDGELDVGALAAALRDVVERHETLRTVFAEDGEGPFQRVLPVWEAGDPLTVVPVAGEEVDRTADELAAHHFDLESEPPMRAWLLESGPSSRVLVLVVHHIASDGWSGRRLLRDLFTAYGARREGRAPDWRPLPVQYVDYALWQRRFLGEADDPDSTAAAQLGYWERQLADLPEELRLPADRPRPAEPSHTGGQVWLSLPAAVHSAVVDLARTSRASVFMVVQAAVAAFLTRMGAGEDIPVGTPVAGRTDEAVEDLVGFFVNTLVLRTDTSGDPAFAELVGRVRETALAAYAHQDLPFEQLVERLSPARSLGRHPLFQVALSCNNTEEQAGRQGSPPPGLTVGAHRVETARSKFDLMFTFLESHGEDGRPAGIETALEYDADLFDRETARDLLERFGRMLALWTADPGGPVGTRELLAAGERHTVVTEWNATRRADLVATLPEMFQEQAARTPGATALEHAGRSLTYAELNARANRLARVLVRHGVGPERRVALLMPRSVGQITALLSVLKAGGVLVPVDPGYPDERIGFMLRDSAPALVLAAEPYAAGRGEIAGFPVLIPDGEPAGAAPAGPSAADLTDDDRTAPLTAGNAAYVVYTSGSTGRPKGVVTEHRGLLSLAVAQRERYPVEAGSRVLQLASPSFDGAVLELLMALTTGGTLVLPDQPVLAGEALGETLAARRISHAFIPPAALTGLSPEGLDGLRCLVVGGEAVTASVVDRWAPGRRMLNIYGPTEATAVTLTSRALSPGGPPPPIGTPVPNTRVYVLDERLRPTPPGVTGELYLAGASLARGYGNRPGLTATRYVGCPFEGAGERMYRTGDLVRWDREGRVHYVGRADEQIKLRGFRIEPGEIQARLTEHAAVREAAVVLREGGQGERGLVAYAVPAEGLPRPTAAELRAHLAALVPPYMLPSAYAVLDALPANANGKLDRDALPEPEPLAEEGGRPPRDEREAALCELFAEVLEREWIGADDGFFEHGGHSLLATRLVGRIRERLGVSVAARDLFEVPTAAGLAERIGRGAERRAPAPLLTLRGRGDRPPLFCVHPAVGLGWAYAGLLRELPADVPLYALQARTPADGGGELPCDIEEMAGDYVRLIRSVRPHGPYRLLGWSLGGHVAHAMAGLLERDGERVELLAMLDAYPPRRTKDPRQREEAAEAAEAEIIAANLRESGFEWDDAELREGRFPMERFRAHLRGTDSSLGHLDDGELTAVKDVYVNNVRLMRSFVPGRVRCGIFLMTAERSRSLDPEAWNAHTEEGVRVHRVDAAHTTMLTEPASAAEVGRVLAHQLDSLWGAHTKKREV</sequence>
<dbReference type="InterPro" id="IPR045851">
    <property type="entry name" value="AMP-bd_C_sf"/>
</dbReference>
<dbReference type="Gene3D" id="2.30.38.10">
    <property type="entry name" value="Luciferase, Domain 3"/>
    <property type="match status" value="2"/>
</dbReference>
<organism evidence="7 8">
    <name type="scientific">Streptomyces pini</name>
    <dbReference type="NCBI Taxonomy" id="1520580"/>
    <lineage>
        <taxon>Bacteria</taxon>
        <taxon>Bacillati</taxon>
        <taxon>Actinomycetota</taxon>
        <taxon>Actinomycetes</taxon>
        <taxon>Kitasatosporales</taxon>
        <taxon>Streptomycetaceae</taxon>
        <taxon>Streptomyces</taxon>
    </lineage>
</organism>
<feature type="region of interest" description="Disordered" evidence="5">
    <location>
        <begin position="590"/>
        <end position="610"/>
    </location>
</feature>
<feature type="domain" description="Carrier" evidence="6">
    <location>
        <begin position="977"/>
        <end position="1052"/>
    </location>
</feature>
<dbReference type="Pfam" id="PF00668">
    <property type="entry name" value="Condensation"/>
    <property type="match status" value="2"/>
</dbReference>
<keyword evidence="8" id="KW-1185">Reference proteome</keyword>
<evidence type="ECO:0000256" key="1">
    <source>
        <dbReference type="ARBA" id="ARBA00001957"/>
    </source>
</evidence>
<dbReference type="InterPro" id="IPR000873">
    <property type="entry name" value="AMP-dep_synth/lig_dom"/>
</dbReference>
<dbReference type="GO" id="GO:0043041">
    <property type="term" value="P:amino acid activation for nonribosomal peptide biosynthetic process"/>
    <property type="evidence" value="ECO:0007669"/>
    <property type="project" value="TreeGrafter"/>
</dbReference>
<dbReference type="Pfam" id="PF13193">
    <property type="entry name" value="AMP-binding_C"/>
    <property type="match status" value="2"/>
</dbReference>
<dbReference type="Proteomes" id="UP000198928">
    <property type="component" value="Unassembled WGS sequence"/>
</dbReference>
<evidence type="ECO:0000256" key="3">
    <source>
        <dbReference type="ARBA" id="ARBA00022450"/>
    </source>
</evidence>
<dbReference type="GO" id="GO:0031177">
    <property type="term" value="F:phosphopantetheine binding"/>
    <property type="evidence" value="ECO:0007669"/>
    <property type="project" value="InterPro"/>
</dbReference>
<accession>A0A1I4H136</accession>
<dbReference type="CDD" id="cd19543">
    <property type="entry name" value="DCL_NRPS"/>
    <property type="match status" value="1"/>
</dbReference>
<dbReference type="SUPFAM" id="SSF52777">
    <property type="entry name" value="CoA-dependent acyltransferases"/>
    <property type="match status" value="4"/>
</dbReference>
<evidence type="ECO:0000313" key="8">
    <source>
        <dbReference type="Proteomes" id="UP000198928"/>
    </source>
</evidence>
<reference evidence="8" key="1">
    <citation type="submission" date="2016-10" db="EMBL/GenBank/DDBJ databases">
        <authorList>
            <person name="Varghese N."/>
            <person name="Submissions S."/>
        </authorList>
    </citation>
    <scope>NUCLEOTIDE SEQUENCE [LARGE SCALE GENOMIC DNA]</scope>
    <source>
        <strain evidence="8">PL19</strain>
    </source>
</reference>
<dbReference type="Pfam" id="PF00550">
    <property type="entry name" value="PP-binding"/>
    <property type="match status" value="2"/>
</dbReference>
<dbReference type="PROSITE" id="PS00455">
    <property type="entry name" value="AMP_BINDING"/>
    <property type="match status" value="1"/>
</dbReference>
<dbReference type="InterPro" id="IPR010071">
    <property type="entry name" value="AA_adenyl_dom"/>
</dbReference>
<dbReference type="InterPro" id="IPR020845">
    <property type="entry name" value="AMP-binding_CS"/>
</dbReference>
<dbReference type="GO" id="GO:0008610">
    <property type="term" value="P:lipid biosynthetic process"/>
    <property type="evidence" value="ECO:0007669"/>
    <property type="project" value="UniProtKB-ARBA"/>
</dbReference>